<evidence type="ECO:0000313" key="3">
    <source>
        <dbReference type="Proteomes" id="UP000321947"/>
    </source>
</evidence>
<reference evidence="2 3" key="1">
    <citation type="submission" date="2019-08" db="EMBL/GenBank/DDBJ databases">
        <title>Draft genome sequences of two oriental melons (Cucumis melo L. var makuwa).</title>
        <authorList>
            <person name="Kwon S.-Y."/>
        </authorList>
    </citation>
    <scope>NUCLEOTIDE SEQUENCE [LARGE SCALE GENOMIC DNA]</scope>
    <source>
        <strain evidence="3">cv. Chang Bougi</strain>
        <tissue evidence="2">Leaf</tissue>
    </source>
</reference>
<dbReference type="InterPro" id="IPR041577">
    <property type="entry name" value="RT_RNaseH_2"/>
</dbReference>
<dbReference type="EMBL" id="SSTD01002819">
    <property type="protein sequence ID" value="TYK27328.1"/>
    <property type="molecule type" value="Genomic_DNA"/>
</dbReference>
<dbReference type="Gene3D" id="3.10.20.370">
    <property type="match status" value="1"/>
</dbReference>
<dbReference type="PANTHER" id="PTHR34072:SF55">
    <property type="entry name" value="DNA_RNA POLYMERASES SUPERFAMILY PROTEIN"/>
    <property type="match status" value="1"/>
</dbReference>
<protein>
    <submittedName>
        <fullName evidence="2">Transposon Tf2-6 polyprotein</fullName>
    </submittedName>
</protein>
<feature type="domain" description="Reverse transcriptase/retrotransposon-derived protein RNase H-like" evidence="1">
    <location>
        <begin position="72"/>
        <end position="151"/>
    </location>
</feature>
<comment type="caution">
    <text evidence="2">The sequence shown here is derived from an EMBL/GenBank/DDBJ whole genome shotgun (WGS) entry which is preliminary data.</text>
</comment>
<sequence>MQHLKLVLEVLRKNELYANKKCNFARAQVEYLEHIISGEGVEVDLEKIRAIKEWPVPTNVIEVVLPRPDWNATTTLPVLDLPNFSRPFEIETDASSYGRAVLIQDKRPIAYYSHSLAIRDRAKPVYERELVAVVLVVQRLRLHLLGRNFVVKTDQWVYKPGLENKAAGALYRMQPTIHLIT</sequence>
<dbReference type="Pfam" id="PF17919">
    <property type="entry name" value="RT_RNaseH_2"/>
    <property type="match status" value="1"/>
</dbReference>
<dbReference type="SUPFAM" id="SSF56672">
    <property type="entry name" value="DNA/RNA polymerases"/>
    <property type="match status" value="1"/>
</dbReference>
<accession>A0A5D3DV06</accession>
<evidence type="ECO:0000313" key="2">
    <source>
        <dbReference type="EMBL" id="TYK27328.1"/>
    </source>
</evidence>
<dbReference type="AlphaFoldDB" id="A0A5D3DV06"/>
<dbReference type="PANTHER" id="PTHR34072">
    <property type="entry name" value="ENZYMATIC POLYPROTEIN-RELATED"/>
    <property type="match status" value="1"/>
</dbReference>
<dbReference type="Proteomes" id="UP000321947">
    <property type="component" value="Unassembled WGS sequence"/>
</dbReference>
<gene>
    <name evidence="2" type="ORF">E5676_scaffold394G00140</name>
</gene>
<organism evidence="2 3">
    <name type="scientific">Cucumis melo var. makuwa</name>
    <name type="common">Oriental melon</name>
    <dbReference type="NCBI Taxonomy" id="1194695"/>
    <lineage>
        <taxon>Eukaryota</taxon>
        <taxon>Viridiplantae</taxon>
        <taxon>Streptophyta</taxon>
        <taxon>Embryophyta</taxon>
        <taxon>Tracheophyta</taxon>
        <taxon>Spermatophyta</taxon>
        <taxon>Magnoliopsida</taxon>
        <taxon>eudicotyledons</taxon>
        <taxon>Gunneridae</taxon>
        <taxon>Pentapetalae</taxon>
        <taxon>rosids</taxon>
        <taxon>fabids</taxon>
        <taxon>Cucurbitales</taxon>
        <taxon>Cucurbitaceae</taxon>
        <taxon>Benincaseae</taxon>
        <taxon>Cucumis</taxon>
    </lineage>
</organism>
<dbReference type="InterPro" id="IPR043502">
    <property type="entry name" value="DNA/RNA_pol_sf"/>
</dbReference>
<name>A0A5D3DV06_CUCMM</name>
<dbReference type="Gene3D" id="3.30.70.270">
    <property type="match status" value="1"/>
</dbReference>
<evidence type="ECO:0000259" key="1">
    <source>
        <dbReference type="Pfam" id="PF17919"/>
    </source>
</evidence>
<dbReference type="InterPro" id="IPR043128">
    <property type="entry name" value="Rev_trsase/Diguanyl_cyclase"/>
</dbReference>
<proteinExistence type="predicted"/>